<dbReference type="EMBL" id="JAGXFD010000002">
    <property type="protein sequence ID" value="MBZ9569156.1"/>
    <property type="molecule type" value="Genomic_DNA"/>
</dbReference>
<feature type="transmembrane region" description="Helical" evidence="1">
    <location>
        <begin position="46"/>
        <end position="63"/>
    </location>
</feature>
<evidence type="ECO:0000313" key="3">
    <source>
        <dbReference type="Proteomes" id="UP001319883"/>
    </source>
</evidence>
<evidence type="ECO:0000256" key="1">
    <source>
        <dbReference type="SAM" id="Phobius"/>
    </source>
</evidence>
<protein>
    <submittedName>
        <fullName evidence="2">AbrB family transcriptional regulator</fullName>
    </submittedName>
</protein>
<feature type="transmembrane region" description="Helical" evidence="1">
    <location>
        <begin position="69"/>
        <end position="90"/>
    </location>
</feature>
<keyword evidence="1" id="KW-0812">Transmembrane</keyword>
<name>A0ABS7X5D1_9GAMM</name>
<feature type="transmembrane region" description="Helical" evidence="1">
    <location>
        <begin position="20"/>
        <end position="39"/>
    </location>
</feature>
<keyword evidence="3" id="KW-1185">Reference proteome</keyword>
<proteinExistence type="predicted"/>
<dbReference type="PANTHER" id="PTHR38457:SF1">
    <property type="entry name" value="REGULATOR ABRB-RELATED"/>
    <property type="match status" value="1"/>
</dbReference>
<feature type="transmembrane region" description="Helical" evidence="1">
    <location>
        <begin position="339"/>
        <end position="357"/>
    </location>
</feature>
<dbReference type="InterPro" id="IPR017516">
    <property type="entry name" value="AbrB_dup"/>
</dbReference>
<accession>A0ABS7X5D1</accession>
<dbReference type="NCBIfam" id="TIGR03082">
    <property type="entry name" value="Gneg_AbrB_dup"/>
    <property type="match status" value="2"/>
</dbReference>
<feature type="transmembrane region" description="Helical" evidence="1">
    <location>
        <begin position="191"/>
        <end position="212"/>
    </location>
</feature>
<sequence length="368" mass="38158">MPDEARQAAPFDLATRDLAVQWLILVLLSVLFGAALVGLQVPAGLLLGPMAAAVLVAVGRGRVRVPRRPFLLAQASIGCLIAQSITLPILHEIGRHWPTFGLAVVAVIAASSLLGWLLARGQILPGTTAIWGSAPGAATAMVLMAESFGADVRLVAFMQYLRVVIVTLVASLVASFFMPEGAGGDTPGREWFAAADPAALAVTLGVIALGAVIGQLSRLPAGPLLVTLLGATLLQDLGGVTLELPAPLLAVSYAFVGWNIGLRFDRTILVHVARSLPGVLVSIFCLVGICGGFAALLVVFAGLDPLTAYLATSPGGADSVAIIAASTHVDMAYVMAMQLARFVLVLLFGPHLARLIAGQARRRRPEAP</sequence>
<comment type="caution">
    <text evidence="2">The sequence shown here is derived from an EMBL/GenBank/DDBJ whole genome shotgun (WGS) entry which is preliminary data.</text>
</comment>
<gene>
    <name evidence="2" type="ORF">KGQ91_15925</name>
</gene>
<feature type="transmembrane region" description="Helical" evidence="1">
    <location>
        <begin position="276"/>
        <end position="303"/>
    </location>
</feature>
<keyword evidence="1" id="KW-0472">Membrane</keyword>
<organism evidence="2 3">
    <name type="scientific">Modicisalibacter tunisiensis</name>
    <dbReference type="NCBI Taxonomy" id="390637"/>
    <lineage>
        <taxon>Bacteria</taxon>
        <taxon>Pseudomonadati</taxon>
        <taxon>Pseudomonadota</taxon>
        <taxon>Gammaproteobacteria</taxon>
        <taxon>Oceanospirillales</taxon>
        <taxon>Halomonadaceae</taxon>
        <taxon>Modicisalibacter</taxon>
    </lineage>
</organism>
<keyword evidence="1" id="KW-1133">Transmembrane helix</keyword>
<feature type="transmembrane region" description="Helical" evidence="1">
    <location>
        <begin position="160"/>
        <end position="179"/>
    </location>
</feature>
<dbReference type="PANTHER" id="PTHR38457">
    <property type="entry name" value="REGULATOR ABRB-RELATED"/>
    <property type="match status" value="1"/>
</dbReference>
<dbReference type="PIRSF" id="PIRSF038991">
    <property type="entry name" value="Protein_AbrB"/>
    <property type="match status" value="1"/>
</dbReference>
<feature type="transmembrane region" description="Helical" evidence="1">
    <location>
        <begin position="97"/>
        <end position="118"/>
    </location>
</feature>
<dbReference type="RefSeq" id="WP_224414350.1">
    <property type="nucleotide sequence ID" value="NZ_JAGXFC010000001.1"/>
</dbReference>
<dbReference type="Pfam" id="PF05145">
    <property type="entry name" value="AbrB"/>
    <property type="match status" value="1"/>
</dbReference>
<dbReference type="Proteomes" id="UP001319883">
    <property type="component" value="Unassembled WGS sequence"/>
</dbReference>
<evidence type="ECO:0000313" key="2">
    <source>
        <dbReference type="EMBL" id="MBZ9569156.1"/>
    </source>
</evidence>
<feature type="transmembrane region" description="Helical" evidence="1">
    <location>
        <begin position="244"/>
        <end position="264"/>
    </location>
</feature>
<reference evidence="2 3" key="1">
    <citation type="submission" date="2021-05" db="EMBL/GenBank/DDBJ databases">
        <title>Petroleum and Energy Research Collection (APPE): ex situ preservation of microbial diversity associated with the oil industry and exploitation of its biotechnological potential.</title>
        <authorList>
            <person name="Paixao C.T.M."/>
            <person name="Gomes M.B."/>
            <person name="Oliveira V.M."/>
        </authorList>
    </citation>
    <scope>NUCLEOTIDE SEQUENCE [LARGE SCALE GENOMIC DNA]</scope>
    <source>
        <strain evidence="2 3">LIT2</strain>
    </source>
</reference>
<dbReference type="InterPro" id="IPR007820">
    <property type="entry name" value="AbrB_fam"/>
</dbReference>
<feature type="transmembrane region" description="Helical" evidence="1">
    <location>
        <begin position="130"/>
        <end position="148"/>
    </location>
</feature>